<dbReference type="EMBL" id="NIRI02000076">
    <property type="protein sequence ID" value="KAG5441781.1"/>
    <property type="molecule type" value="Genomic_DNA"/>
</dbReference>
<protein>
    <submittedName>
        <fullName evidence="1">Uncharacterized protein</fullName>
    </submittedName>
</protein>
<dbReference type="InParanoid" id="A0A419PKV6"/>
<keyword evidence="2" id="KW-1185">Reference proteome</keyword>
<evidence type="ECO:0000313" key="1">
    <source>
        <dbReference type="EMBL" id="KAG5441781.1"/>
    </source>
</evidence>
<dbReference type="OrthoDB" id="6254330at2759"/>
<comment type="caution">
    <text evidence="1">The sequence shown here is derived from an EMBL/GenBank/DDBJ whole genome shotgun (WGS) entry which is preliminary data.</text>
</comment>
<proteinExistence type="predicted"/>
<accession>A0A419PKV6</accession>
<evidence type="ECO:0000313" key="2">
    <source>
        <dbReference type="Proteomes" id="UP000286415"/>
    </source>
</evidence>
<sequence>MTKSASFKVVLCCLMYILNSEAAALKVVFEPANGFVHVGTSETITCSIQADPPKPEGTFGLVDLMTTTDLILLDNATATIKPPADPGTYTNVGSTTVKCIFTKTDDQSKVEGSITVRVLPAKLEGTLDGGASGSPVLQVGDTKELQCDLLPLGTAAKLAGEWGATLDAAGQRCAAVSVAQQMAKIKPIKAEGYTEPCTFNVICLFSTTEGAQIYRFTQTVNVVAETTSAGVKVWPSGTPWIAAMATLILGLRGTRC</sequence>
<name>A0A419PKV6_CLOSI</name>
<reference evidence="1 2" key="2">
    <citation type="journal article" date="2021" name="Genomics">
        <title>High-quality reference genome for Clonorchis sinensis.</title>
        <authorList>
            <person name="Young N.D."/>
            <person name="Stroehlein A.J."/>
            <person name="Kinkar L."/>
            <person name="Wang T."/>
            <person name="Sohn W.M."/>
            <person name="Chang B.C.H."/>
            <person name="Kaur P."/>
            <person name="Weisz D."/>
            <person name="Dudchenko O."/>
            <person name="Aiden E.L."/>
            <person name="Korhonen P.K."/>
            <person name="Gasser R.B."/>
        </authorList>
    </citation>
    <scope>NUCLEOTIDE SEQUENCE [LARGE SCALE GENOMIC DNA]</scope>
    <source>
        <strain evidence="1">Cs-k2</strain>
    </source>
</reference>
<gene>
    <name evidence="1" type="ORF">CSKR_110615</name>
</gene>
<dbReference type="AlphaFoldDB" id="A0A419PKV6"/>
<dbReference type="Proteomes" id="UP000286415">
    <property type="component" value="Unassembled WGS sequence"/>
</dbReference>
<reference evidence="1 2" key="1">
    <citation type="journal article" date="2018" name="Biotechnol. Adv.">
        <title>Improved genomic resources and new bioinformatic workflow for the carcinogenic parasite Clonorchis sinensis: Biotechnological implications.</title>
        <authorList>
            <person name="Wang D."/>
            <person name="Korhonen P.K."/>
            <person name="Gasser R.B."/>
            <person name="Young N.D."/>
        </authorList>
    </citation>
    <scope>NUCLEOTIDE SEQUENCE [LARGE SCALE GENOMIC DNA]</scope>
    <source>
        <strain evidence="1">Cs-k2</strain>
    </source>
</reference>
<organism evidence="1 2">
    <name type="scientific">Clonorchis sinensis</name>
    <name type="common">Chinese liver fluke</name>
    <dbReference type="NCBI Taxonomy" id="79923"/>
    <lineage>
        <taxon>Eukaryota</taxon>
        <taxon>Metazoa</taxon>
        <taxon>Spiralia</taxon>
        <taxon>Lophotrochozoa</taxon>
        <taxon>Platyhelminthes</taxon>
        <taxon>Trematoda</taxon>
        <taxon>Digenea</taxon>
        <taxon>Opisthorchiida</taxon>
        <taxon>Opisthorchiata</taxon>
        <taxon>Opisthorchiidae</taxon>
        <taxon>Clonorchis</taxon>
    </lineage>
</organism>